<protein>
    <submittedName>
        <fullName evidence="1">Uncharacterized protein</fullName>
    </submittedName>
</protein>
<organism evidence="1 2">
    <name type="scientific">Mesorhizobium ventifaucium</name>
    <dbReference type="NCBI Taxonomy" id="666020"/>
    <lineage>
        <taxon>Bacteria</taxon>
        <taxon>Pseudomonadati</taxon>
        <taxon>Pseudomonadota</taxon>
        <taxon>Alphaproteobacteria</taxon>
        <taxon>Hyphomicrobiales</taxon>
        <taxon>Phyllobacteriaceae</taxon>
        <taxon>Mesorhizobium</taxon>
    </lineage>
</organism>
<sequence>MAEFRDSEGNRSRCSRGVGTLNFDAQFERLERAGERPLPSRLKTLSRKLASRRAILTTPTCTAQQLGKCLTAAHTEC</sequence>
<evidence type="ECO:0000313" key="2">
    <source>
        <dbReference type="Proteomes" id="UP001152604"/>
    </source>
</evidence>
<reference evidence="1" key="1">
    <citation type="submission" date="2022-03" db="EMBL/GenBank/DDBJ databases">
        <authorList>
            <person name="Brunel B."/>
        </authorList>
    </citation>
    <scope>NUCLEOTIDE SEQUENCE</scope>
    <source>
        <strain evidence="1">STM4922sample</strain>
    </source>
</reference>
<accession>A0ABM9EC85</accession>
<dbReference type="EMBL" id="CAKXZS010000055">
    <property type="protein sequence ID" value="CAH2406896.1"/>
    <property type="molecule type" value="Genomic_DNA"/>
</dbReference>
<comment type="caution">
    <text evidence="1">The sequence shown here is derived from an EMBL/GenBank/DDBJ whole genome shotgun (WGS) entry which is preliminary data.</text>
</comment>
<dbReference type="Proteomes" id="UP001152604">
    <property type="component" value="Unassembled WGS sequence"/>
</dbReference>
<keyword evidence="2" id="KW-1185">Reference proteome</keyword>
<gene>
    <name evidence="1" type="ORF">MES4922_590018</name>
</gene>
<name>A0ABM9EC85_9HYPH</name>
<proteinExistence type="predicted"/>
<evidence type="ECO:0000313" key="1">
    <source>
        <dbReference type="EMBL" id="CAH2406896.1"/>
    </source>
</evidence>